<feature type="transmembrane region" description="Helical" evidence="7">
    <location>
        <begin position="122"/>
        <end position="139"/>
    </location>
</feature>
<dbReference type="OMA" id="NCYLSMI"/>
<dbReference type="GO" id="GO:0016020">
    <property type="term" value="C:membrane"/>
    <property type="evidence" value="ECO:0007669"/>
    <property type="project" value="UniProtKB-SubCell"/>
</dbReference>
<reference evidence="9" key="3">
    <citation type="submission" date="2015-06" db="UniProtKB">
        <authorList>
            <consortium name="EnsemblMetazoa"/>
        </authorList>
    </citation>
    <scope>IDENTIFICATION</scope>
</reference>
<reference evidence="10" key="1">
    <citation type="submission" date="2012-12" db="EMBL/GenBank/DDBJ databases">
        <authorList>
            <person name="Hellsten U."/>
            <person name="Grimwood J."/>
            <person name="Chapman J.A."/>
            <person name="Shapiro H."/>
            <person name="Aerts A."/>
            <person name="Otillar R.P."/>
            <person name="Terry A.Y."/>
            <person name="Boore J.L."/>
            <person name="Simakov O."/>
            <person name="Marletaz F."/>
            <person name="Cho S.-J."/>
            <person name="Edsinger-Gonzales E."/>
            <person name="Havlak P."/>
            <person name="Kuo D.-H."/>
            <person name="Larsson T."/>
            <person name="Lv J."/>
            <person name="Arendt D."/>
            <person name="Savage R."/>
            <person name="Osoegawa K."/>
            <person name="de Jong P."/>
            <person name="Lindberg D.R."/>
            <person name="Seaver E.C."/>
            <person name="Weisblat D.A."/>
            <person name="Putnam N.H."/>
            <person name="Grigoriev I.V."/>
            <person name="Rokhsar D.S."/>
        </authorList>
    </citation>
    <scope>NUCLEOTIDE SEQUENCE</scope>
</reference>
<protein>
    <recommendedName>
        <fullName evidence="6">Mitochondrial inner membrane protein Mpv17</fullName>
    </recommendedName>
</protein>
<dbReference type="FunCoup" id="T1G3Y4">
    <property type="interactions" value="312"/>
</dbReference>
<evidence type="ECO:0000313" key="10">
    <source>
        <dbReference type="Proteomes" id="UP000015101"/>
    </source>
</evidence>
<dbReference type="EnsemblMetazoa" id="HelroT80158">
    <property type="protein sequence ID" value="HelroP80158"/>
    <property type="gene ID" value="HelroG80158"/>
</dbReference>
<keyword evidence="5 7" id="KW-0472">Membrane</keyword>
<evidence type="ECO:0000256" key="4">
    <source>
        <dbReference type="ARBA" id="ARBA00022989"/>
    </source>
</evidence>
<evidence type="ECO:0000256" key="6">
    <source>
        <dbReference type="ARBA" id="ARBA00049743"/>
    </source>
</evidence>
<sequence>MSKRPCLANAINTGLVMCLGDVIAQLVLENRGLLEFEVFRNLRFTSVGFFLAGPGMHHFYSLLDRKIIVGSQAARTLKKLCWDQIFFLPLYLFIYLVVIAILRGDSSETIKQKVVRDMTDGLIVSYKVWPVVQIVNFYLIPSRYRVLLINFVALFWNTYIGWKAETKLSSVQCLQKECL</sequence>
<accession>T1G3Y4</accession>
<comment type="similarity">
    <text evidence="2 7">Belongs to the peroxisomal membrane protein PXMP2/4 family.</text>
</comment>
<dbReference type="HOGENOM" id="CLU_049109_8_3_1"/>
<dbReference type="eggNOG" id="KOG1944">
    <property type="taxonomic scope" value="Eukaryota"/>
</dbReference>
<keyword evidence="4 7" id="KW-1133">Transmembrane helix</keyword>
<evidence type="ECO:0000256" key="3">
    <source>
        <dbReference type="ARBA" id="ARBA00022692"/>
    </source>
</evidence>
<dbReference type="GeneID" id="20215782"/>
<dbReference type="OrthoDB" id="430207at2759"/>
<evidence type="ECO:0000256" key="2">
    <source>
        <dbReference type="ARBA" id="ARBA00006824"/>
    </source>
</evidence>
<keyword evidence="10" id="KW-1185">Reference proteome</keyword>
<evidence type="ECO:0000313" key="8">
    <source>
        <dbReference type="EMBL" id="ESO03756.1"/>
    </source>
</evidence>
<dbReference type="InParanoid" id="T1G3Y4"/>
<feature type="transmembrane region" description="Helical" evidence="7">
    <location>
        <begin position="84"/>
        <end position="102"/>
    </location>
</feature>
<dbReference type="EMBL" id="KB096590">
    <property type="protein sequence ID" value="ESO03756.1"/>
    <property type="molecule type" value="Genomic_DNA"/>
</dbReference>
<dbReference type="GO" id="GO:1901858">
    <property type="term" value="P:regulation of mitochondrial DNA metabolic process"/>
    <property type="evidence" value="ECO:0000318"/>
    <property type="project" value="GO_Central"/>
</dbReference>
<feature type="transmembrane region" description="Helical" evidence="7">
    <location>
        <begin position="44"/>
        <end position="63"/>
    </location>
</feature>
<evidence type="ECO:0000313" key="9">
    <source>
        <dbReference type="EnsemblMetazoa" id="HelroP80158"/>
    </source>
</evidence>
<evidence type="ECO:0000256" key="7">
    <source>
        <dbReference type="RuleBase" id="RU363053"/>
    </source>
</evidence>
<dbReference type="STRING" id="6412.T1G3Y4"/>
<dbReference type="Pfam" id="PF04117">
    <property type="entry name" value="Mpv17_PMP22"/>
    <property type="match status" value="1"/>
</dbReference>
<proteinExistence type="inferred from homology"/>
<evidence type="ECO:0000256" key="5">
    <source>
        <dbReference type="ARBA" id="ARBA00023136"/>
    </source>
</evidence>
<dbReference type="PANTHER" id="PTHR11266:SF17">
    <property type="entry name" value="PROTEIN MPV17"/>
    <property type="match status" value="1"/>
</dbReference>
<dbReference type="InterPro" id="IPR007248">
    <property type="entry name" value="Mpv17_PMP22"/>
</dbReference>
<keyword evidence="3 7" id="KW-0812">Transmembrane</keyword>
<dbReference type="PANTHER" id="PTHR11266">
    <property type="entry name" value="PEROXISOMAL MEMBRANE PROTEIN 2, PXMP2 MPV17"/>
    <property type="match status" value="1"/>
</dbReference>
<name>T1G3Y4_HELRO</name>
<organism evidence="9 10">
    <name type="scientific">Helobdella robusta</name>
    <name type="common">Californian leech</name>
    <dbReference type="NCBI Taxonomy" id="6412"/>
    <lineage>
        <taxon>Eukaryota</taxon>
        <taxon>Metazoa</taxon>
        <taxon>Spiralia</taxon>
        <taxon>Lophotrochozoa</taxon>
        <taxon>Annelida</taxon>
        <taxon>Clitellata</taxon>
        <taxon>Hirudinea</taxon>
        <taxon>Rhynchobdellida</taxon>
        <taxon>Glossiphoniidae</taxon>
        <taxon>Helobdella</taxon>
    </lineage>
</organism>
<dbReference type="EMBL" id="AMQM01004541">
    <property type="status" value="NOT_ANNOTATED_CDS"/>
    <property type="molecule type" value="Genomic_DNA"/>
</dbReference>
<reference evidence="8 10" key="2">
    <citation type="journal article" date="2013" name="Nature">
        <title>Insights into bilaterian evolution from three spiralian genomes.</title>
        <authorList>
            <person name="Simakov O."/>
            <person name="Marletaz F."/>
            <person name="Cho S.J."/>
            <person name="Edsinger-Gonzales E."/>
            <person name="Havlak P."/>
            <person name="Hellsten U."/>
            <person name="Kuo D.H."/>
            <person name="Larsson T."/>
            <person name="Lv J."/>
            <person name="Arendt D."/>
            <person name="Savage R."/>
            <person name="Osoegawa K."/>
            <person name="de Jong P."/>
            <person name="Grimwood J."/>
            <person name="Chapman J.A."/>
            <person name="Shapiro H."/>
            <person name="Aerts A."/>
            <person name="Otillar R.P."/>
            <person name="Terry A.Y."/>
            <person name="Boore J.L."/>
            <person name="Grigoriev I.V."/>
            <person name="Lindberg D.R."/>
            <person name="Seaver E.C."/>
            <person name="Weisblat D.A."/>
            <person name="Putnam N.H."/>
            <person name="Rokhsar D.S."/>
        </authorList>
    </citation>
    <scope>NUCLEOTIDE SEQUENCE</scope>
</reference>
<dbReference type="GO" id="GO:0005737">
    <property type="term" value="C:cytoplasm"/>
    <property type="evidence" value="ECO:0000318"/>
    <property type="project" value="GO_Central"/>
</dbReference>
<dbReference type="AlphaFoldDB" id="T1G3Y4"/>
<dbReference type="RefSeq" id="XP_009018313.1">
    <property type="nucleotide sequence ID" value="XM_009020065.1"/>
</dbReference>
<dbReference type="KEGG" id="hro:HELRODRAFT_80158"/>
<feature type="transmembrane region" description="Helical" evidence="7">
    <location>
        <begin position="7"/>
        <end position="28"/>
    </location>
</feature>
<gene>
    <name evidence="9" type="primary">20215782</name>
    <name evidence="8" type="ORF">HELRODRAFT_80158</name>
</gene>
<dbReference type="CTD" id="20215782"/>
<evidence type="ECO:0000256" key="1">
    <source>
        <dbReference type="ARBA" id="ARBA00004141"/>
    </source>
</evidence>
<dbReference type="GO" id="GO:0015267">
    <property type="term" value="F:channel activity"/>
    <property type="evidence" value="ECO:0000318"/>
    <property type="project" value="GO_Central"/>
</dbReference>
<comment type="subcellular location">
    <subcellularLocation>
        <location evidence="1">Membrane</location>
        <topology evidence="1">Multi-pass membrane protein</topology>
    </subcellularLocation>
</comment>
<dbReference type="GO" id="GO:0005739">
    <property type="term" value="C:mitochondrion"/>
    <property type="evidence" value="ECO:0000318"/>
    <property type="project" value="GO_Central"/>
</dbReference>
<dbReference type="Proteomes" id="UP000015101">
    <property type="component" value="Unassembled WGS sequence"/>
</dbReference>